<feature type="chain" id="PRO_5040872005" description="SRCR domain-containing protein" evidence="6">
    <location>
        <begin position="26"/>
        <end position="356"/>
    </location>
</feature>
<name>A0A9W9ZQP8_9CNID</name>
<dbReference type="Gene3D" id="3.10.250.10">
    <property type="entry name" value="SRCR-like domain"/>
    <property type="match status" value="1"/>
</dbReference>
<dbReference type="InterPro" id="IPR001190">
    <property type="entry name" value="SRCR"/>
</dbReference>
<evidence type="ECO:0000256" key="4">
    <source>
        <dbReference type="ARBA" id="ARBA00023180"/>
    </source>
</evidence>
<dbReference type="PROSITE" id="PS50287">
    <property type="entry name" value="SRCR_2"/>
    <property type="match status" value="1"/>
</dbReference>
<dbReference type="Proteomes" id="UP001163046">
    <property type="component" value="Unassembled WGS sequence"/>
</dbReference>
<comment type="caution">
    <text evidence="5">Lacks conserved residue(s) required for the propagation of feature annotation.</text>
</comment>
<evidence type="ECO:0000256" key="6">
    <source>
        <dbReference type="SAM" id="SignalP"/>
    </source>
</evidence>
<dbReference type="PANTHER" id="PTHR19331">
    <property type="entry name" value="SCAVENGER RECEPTOR DOMAIN-CONTAINING"/>
    <property type="match status" value="1"/>
</dbReference>
<evidence type="ECO:0000259" key="7">
    <source>
        <dbReference type="PROSITE" id="PS50287"/>
    </source>
</evidence>
<dbReference type="SMART" id="SM00202">
    <property type="entry name" value="SR"/>
    <property type="match status" value="1"/>
</dbReference>
<comment type="caution">
    <text evidence="8">The sequence shown here is derived from an EMBL/GenBank/DDBJ whole genome shotgun (WGS) entry which is preliminary data.</text>
</comment>
<dbReference type="AlphaFoldDB" id="A0A9W9ZQP8"/>
<gene>
    <name evidence="8" type="ORF">OS493_016543</name>
</gene>
<dbReference type="GO" id="GO:0016020">
    <property type="term" value="C:membrane"/>
    <property type="evidence" value="ECO:0007669"/>
    <property type="project" value="InterPro"/>
</dbReference>
<accession>A0A9W9ZQP8</accession>
<dbReference type="OrthoDB" id="536948at2759"/>
<keyword evidence="4" id="KW-0325">Glycoprotein</keyword>
<dbReference type="PANTHER" id="PTHR19331:SF465">
    <property type="entry name" value="EGG PEPTIDE SPERACT RECEPTOR"/>
    <property type="match status" value="1"/>
</dbReference>
<dbReference type="SUPFAM" id="SSF56487">
    <property type="entry name" value="SRCR-like"/>
    <property type="match status" value="1"/>
</dbReference>
<dbReference type="CDD" id="cd00064">
    <property type="entry name" value="FU"/>
    <property type="match status" value="1"/>
</dbReference>
<dbReference type="InterPro" id="IPR006212">
    <property type="entry name" value="Furin_repeat"/>
</dbReference>
<proteinExistence type="predicted"/>
<feature type="signal peptide" evidence="6">
    <location>
        <begin position="1"/>
        <end position="25"/>
    </location>
</feature>
<feature type="disulfide bond" evidence="5">
    <location>
        <begin position="182"/>
        <end position="192"/>
    </location>
</feature>
<reference evidence="8" key="1">
    <citation type="submission" date="2023-01" db="EMBL/GenBank/DDBJ databases">
        <title>Genome assembly of the deep-sea coral Lophelia pertusa.</title>
        <authorList>
            <person name="Herrera S."/>
            <person name="Cordes E."/>
        </authorList>
    </citation>
    <scope>NUCLEOTIDE SEQUENCE</scope>
    <source>
        <strain evidence="8">USNM1676648</strain>
        <tissue evidence="8">Polyp</tissue>
    </source>
</reference>
<evidence type="ECO:0000313" key="9">
    <source>
        <dbReference type="Proteomes" id="UP001163046"/>
    </source>
</evidence>
<evidence type="ECO:0000256" key="3">
    <source>
        <dbReference type="ARBA" id="ARBA00023157"/>
    </source>
</evidence>
<keyword evidence="3 5" id="KW-1015">Disulfide bond</keyword>
<evidence type="ECO:0000256" key="5">
    <source>
        <dbReference type="PROSITE-ProRule" id="PRU00196"/>
    </source>
</evidence>
<dbReference type="InterPro" id="IPR036772">
    <property type="entry name" value="SRCR-like_dom_sf"/>
</dbReference>
<dbReference type="PRINTS" id="PR00258">
    <property type="entry name" value="SPERACTRCPTR"/>
</dbReference>
<organism evidence="8 9">
    <name type="scientific">Desmophyllum pertusum</name>
    <dbReference type="NCBI Taxonomy" id="174260"/>
    <lineage>
        <taxon>Eukaryota</taxon>
        <taxon>Metazoa</taxon>
        <taxon>Cnidaria</taxon>
        <taxon>Anthozoa</taxon>
        <taxon>Hexacorallia</taxon>
        <taxon>Scleractinia</taxon>
        <taxon>Caryophylliina</taxon>
        <taxon>Caryophylliidae</taxon>
        <taxon>Desmophyllum</taxon>
    </lineage>
</organism>
<sequence>MGRMCAVFISLICSALVMFVDHGSTESLVGVACKPGTFLKNYYCLSVCGPGFYGNSVTGKCEKCASSCRTCLDGDVPNTCSSCKSPLYIQGTSCVQSCGQQRSKGPPYRQIRLARAGTHFEGRVEIYHDKKWGTVCDDSWDINDAKVVCRELLLGDAREAVTFARLGPGSNKQPIWLSQVNCKGNETRLENCDHPAWGNHSCGHFEDAGVRCMGPDTTRECVDECGEGYFKVKGQKACGVCMASCLTCAMSEANCSSCDKPRFLRGNTCKFTVETVSMEIPLTASAKLAIPNVAHARMELLPPFAQVAMTTDILTAPSALRTALRSTWLKSGAYVWREKGQPTWRAALKYIAPEPG</sequence>
<dbReference type="FunFam" id="3.10.250.10:FF:000006">
    <property type="entry name" value="neurotrypsin isoform X2"/>
    <property type="match status" value="1"/>
</dbReference>
<dbReference type="SMART" id="SM00261">
    <property type="entry name" value="FU"/>
    <property type="match status" value="2"/>
</dbReference>
<evidence type="ECO:0000256" key="1">
    <source>
        <dbReference type="ARBA" id="ARBA00022729"/>
    </source>
</evidence>
<dbReference type="EMBL" id="MU825881">
    <property type="protein sequence ID" value="KAJ7385459.1"/>
    <property type="molecule type" value="Genomic_DNA"/>
</dbReference>
<dbReference type="SUPFAM" id="SSF57184">
    <property type="entry name" value="Growth factor receptor domain"/>
    <property type="match status" value="2"/>
</dbReference>
<keyword evidence="2" id="KW-0677">Repeat</keyword>
<keyword evidence="9" id="KW-1185">Reference proteome</keyword>
<protein>
    <recommendedName>
        <fullName evidence="7">SRCR domain-containing protein</fullName>
    </recommendedName>
</protein>
<dbReference type="Pfam" id="PF00530">
    <property type="entry name" value="SRCR"/>
    <property type="match status" value="1"/>
</dbReference>
<keyword evidence="1 6" id="KW-0732">Signal</keyword>
<evidence type="ECO:0000256" key="2">
    <source>
        <dbReference type="ARBA" id="ARBA00022737"/>
    </source>
</evidence>
<feature type="domain" description="SRCR" evidence="7">
    <location>
        <begin position="111"/>
        <end position="213"/>
    </location>
</feature>
<evidence type="ECO:0000313" key="8">
    <source>
        <dbReference type="EMBL" id="KAJ7385459.1"/>
    </source>
</evidence>
<dbReference type="InterPro" id="IPR009030">
    <property type="entry name" value="Growth_fac_rcpt_cys_sf"/>
</dbReference>
<dbReference type="Gene3D" id="2.10.220.10">
    <property type="entry name" value="Hormone Receptor, Insulin-like Growth Factor Receptor 1, Chain A, domain 2"/>
    <property type="match status" value="1"/>
</dbReference>